<feature type="domain" description="HD Cas3-type" evidence="9">
    <location>
        <begin position="11"/>
        <end position="186"/>
    </location>
</feature>
<evidence type="ECO:0000256" key="4">
    <source>
        <dbReference type="ARBA" id="ARBA00022741"/>
    </source>
</evidence>
<comment type="caution">
    <text evidence="10">The sequence shown here is derived from an EMBL/GenBank/DDBJ whole genome shotgun (WGS) entry which is preliminary data.</text>
</comment>
<dbReference type="GO" id="GO:0046872">
    <property type="term" value="F:metal ion binding"/>
    <property type="evidence" value="ECO:0007669"/>
    <property type="project" value="UniProtKB-KW"/>
</dbReference>
<name>A0A9D1FSZ7_9FIRM</name>
<accession>A0A9D1FSZ7</accession>
<keyword evidence="5" id="KW-0378">Hydrolase</keyword>
<keyword evidence="4" id="KW-0547">Nucleotide-binding</keyword>
<reference evidence="10" key="1">
    <citation type="submission" date="2020-10" db="EMBL/GenBank/DDBJ databases">
        <authorList>
            <person name="Gilroy R."/>
        </authorList>
    </citation>
    <scope>NUCLEOTIDE SEQUENCE</scope>
    <source>
        <strain evidence="10">6086</strain>
    </source>
</reference>
<comment type="similarity">
    <text evidence="2">In the central section; belongs to the CRISPR-associated helicase Cas3 family.</text>
</comment>
<comment type="similarity">
    <text evidence="1">In the N-terminal section; belongs to the CRISPR-associated nuclease Cas3-HD family.</text>
</comment>
<evidence type="ECO:0000256" key="7">
    <source>
        <dbReference type="ARBA" id="ARBA00022840"/>
    </source>
</evidence>
<keyword evidence="6" id="KW-0347">Helicase</keyword>
<keyword evidence="10" id="KW-0255">Endonuclease</keyword>
<dbReference type="Proteomes" id="UP000824141">
    <property type="component" value="Unassembled WGS sequence"/>
</dbReference>
<dbReference type="GO" id="GO:0004519">
    <property type="term" value="F:endonuclease activity"/>
    <property type="evidence" value="ECO:0007669"/>
    <property type="project" value="UniProtKB-KW"/>
</dbReference>
<dbReference type="Pfam" id="PF22590">
    <property type="entry name" value="Cas3-like_C_2"/>
    <property type="match status" value="1"/>
</dbReference>
<dbReference type="GO" id="GO:0004386">
    <property type="term" value="F:helicase activity"/>
    <property type="evidence" value="ECO:0007669"/>
    <property type="project" value="UniProtKB-KW"/>
</dbReference>
<dbReference type="NCBIfam" id="TIGR01596">
    <property type="entry name" value="cas3_HD"/>
    <property type="match status" value="1"/>
</dbReference>
<proteinExistence type="inferred from homology"/>
<evidence type="ECO:0000259" key="9">
    <source>
        <dbReference type="PROSITE" id="PS51643"/>
    </source>
</evidence>
<dbReference type="InterPro" id="IPR011545">
    <property type="entry name" value="DEAD/DEAH_box_helicase_dom"/>
</dbReference>
<evidence type="ECO:0000256" key="5">
    <source>
        <dbReference type="ARBA" id="ARBA00022801"/>
    </source>
</evidence>
<dbReference type="InterPro" id="IPR027417">
    <property type="entry name" value="P-loop_NTPase"/>
</dbReference>
<dbReference type="Gene3D" id="3.40.50.300">
    <property type="entry name" value="P-loop containing nucleotide triphosphate hydrolases"/>
    <property type="match status" value="2"/>
</dbReference>
<keyword evidence="7" id="KW-0067">ATP-binding</keyword>
<evidence type="ECO:0000256" key="2">
    <source>
        <dbReference type="ARBA" id="ARBA00009046"/>
    </source>
</evidence>
<dbReference type="PROSITE" id="PS51643">
    <property type="entry name" value="HD_CAS3"/>
    <property type="match status" value="1"/>
</dbReference>
<evidence type="ECO:0000256" key="1">
    <source>
        <dbReference type="ARBA" id="ARBA00006847"/>
    </source>
</evidence>
<sequence length="731" mass="82251">MMRSLAHSARNGFPAQAYQDHVENVWRRATQYAAEVEQFAADSSGQLQKVVSWAAEYHDLGKLDEENQKVLRGEGKALKKLPVNHVDAGTAYLLKPDQYAVWSAVTVYSHHRGLPDFSEEAAKGETAFRDEYTDARARTNATLSSLLKIHRREVWLSQPAGPGQCGGDLGVFLRLALSCIADADHSDTAESAGKGLPQENLPNLRAKERLASLDRYVRDLEQPVECQFNQRGSLRSSMYWNCRDAKPENNIVSCDSPVGSGKTTAVMAHLLAQADRRGLRRIFVVLPYTNIITQAVQVYRKALTLPGEKPEEVVAELHHRADFEDNDLRYLTALWRAPIIVTTAVGFYETLASNKPAALRRLHELPGSAIFVDEAHAALPVHLLSIAWHWMRVLAREWSCYWLLASGSLVRFWTFQGVIPESCTVPELVSEELREQLMQYESRRVRFRWEPKPLSREKLIHTVMNASGPRLLIVNTVQSAAVLARDIAKMYGLEQVEHLSTALTPKDRAKTIDRIKKRLQDPSDTDWILVATSCVEAGVDFSFHTGFREAASMVSLLQTAGRINRNGLLDDAEVWTFQMQDDSLLKRNPRLEGSAAVLLKYLEEGLIPAPKLSTRSIQDELRQEASRRLDLYSKETAREFQTVAEKFVVIDSDTVPVVVDPKLAESFCTGSGDWQLLQQNSVSIPKYHLDRYRVVELKPGLYCWELPYSSFLGYMEGIVGEGADQIDFTTV</sequence>
<evidence type="ECO:0000256" key="3">
    <source>
        <dbReference type="ARBA" id="ARBA00022723"/>
    </source>
</evidence>
<evidence type="ECO:0000256" key="8">
    <source>
        <dbReference type="ARBA" id="ARBA00023118"/>
    </source>
</evidence>
<dbReference type="GO" id="GO:0016787">
    <property type="term" value="F:hydrolase activity"/>
    <property type="evidence" value="ECO:0007669"/>
    <property type="project" value="UniProtKB-KW"/>
</dbReference>
<gene>
    <name evidence="10" type="ORF">IAD03_07640</name>
</gene>
<dbReference type="GO" id="GO:0003676">
    <property type="term" value="F:nucleic acid binding"/>
    <property type="evidence" value="ECO:0007669"/>
    <property type="project" value="InterPro"/>
</dbReference>
<protein>
    <submittedName>
        <fullName evidence="10">CRISPR-associated endonuclease Cas3</fullName>
    </submittedName>
</protein>
<organism evidence="10 11">
    <name type="scientific">Candidatus Caccousia stercoris</name>
    <dbReference type="NCBI Taxonomy" id="2840723"/>
    <lineage>
        <taxon>Bacteria</taxon>
        <taxon>Bacillati</taxon>
        <taxon>Bacillota</taxon>
        <taxon>Clostridia</taxon>
        <taxon>Eubacteriales</taxon>
        <taxon>Oscillospiraceae</taxon>
        <taxon>Oscillospiraceae incertae sedis</taxon>
        <taxon>Candidatus Caccousia</taxon>
    </lineage>
</organism>
<dbReference type="Pfam" id="PF00270">
    <property type="entry name" value="DEAD"/>
    <property type="match status" value="1"/>
</dbReference>
<keyword evidence="10" id="KW-0540">Nuclease</keyword>
<reference evidence="10" key="2">
    <citation type="journal article" date="2021" name="PeerJ">
        <title>Extensive microbial diversity within the chicken gut microbiome revealed by metagenomics and culture.</title>
        <authorList>
            <person name="Gilroy R."/>
            <person name="Ravi A."/>
            <person name="Getino M."/>
            <person name="Pursley I."/>
            <person name="Horton D.L."/>
            <person name="Alikhan N.F."/>
            <person name="Baker D."/>
            <person name="Gharbi K."/>
            <person name="Hall N."/>
            <person name="Watson M."/>
            <person name="Adriaenssens E.M."/>
            <person name="Foster-Nyarko E."/>
            <person name="Jarju S."/>
            <person name="Secka A."/>
            <person name="Antonio M."/>
            <person name="Oren A."/>
            <person name="Chaudhuri R.R."/>
            <person name="La Ragione R."/>
            <person name="Hildebrand F."/>
            <person name="Pallen M.J."/>
        </authorList>
    </citation>
    <scope>NUCLEOTIDE SEQUENCE</scope>
    <source>
        <strain evidence="10">6086</strain>
    </source>
</reference>
<keyword evidence="8" id="KW-0051">Antiviral defense</keyword>
<dbReference type="SUPFAM" id="SSF52540">
    <property type="entry name" value="P-loop containing nucleoside triphosphate hydrolases"/>
    <property type="match status" value="1"/>
</dbReference>
<dbReference type="CDD" id="cd09641">
    <property type="entry name" value="Cas3''_I"/>
    <property type="match status" value="1"/>
</dbReference>
<dbReference type="EMBL" id="DVJM01000158">
    <property type="protein sequence ID" value="HIS79229.1"/>
    <property type="molecule type" value="Genomic_DNA"/>
</dbReference>
<evidence type="ECO:0000313" key="11">
    <source>
        <dbReference type="Proteomes" id="UP000824141"/>
    </source>
</evidence>
<keyword evidence="3" id="KW-0479">Metal-binding</keyword>
<dbReference type="GO" id="GO:0051607">
    <property type="term" value="P:defense response to virus"/>
    <property type="evidence" value="ECO:0007669"/>
    <property type="project" value="UniProtKB-KW"/>
</dbReference>
<dbReference type="AlphaFoldDB" id="A0A9D1FSZ7"/>
<dbReference type="Gene3D" id="1.10.3210.30">
    <property type="match status" value="1"/>
</dbReference>
<dbReference type="InterPro" id="IPR054712">
    <property type="entry name" value="Cas3-like_dom"/>
</dbReference>
<dbReference type="InterPro" id="IPR038257">
    <property type="entry name" value="CRISPR-assoc_Cas3_HD_sf"/>
</dbReference>
<dbReference type="GO" id="GO:0005524">
    <property type="term" value="F:ATP binding"/>
    <property type="evidence" value="ECO:0007669"/>
    <property type="project" value="UniProtKB-KW"/>
</dbReference>
<evidence type="ECO:0000313" key="10">
    <source>
        <dbReference type="EMBL" id="HIS79229.1"/>
    </source>
</evidence>
<evidence type="ECO:0000256" key="6">
    <source>
        <dbReference type="ARBA" id="ARBA00022806"/>
    </source>
</evidence>
<dbReference type="InterPro" id="IPR006483">
    <property type="entry name" value="CRISPR-assoc_Cas3_HD"/>
</dbReference>